<proteinExistence type="predicted"/>
<accession>A0A5J4NV90</accession>
<dbReference type="InterPro" id="IPR035929">
    <property type="entry name" value="CoaB-like_sf"/>
</dbReference>
<dbReference type="Proteomes" id="UP000324629">
    <property type="component" value="Unassembled WGS sequence"/>
</dbReference>
<name>A0A5J4NV90_9TREM</name>
<sequence length="204" mass="23113">MALQPSGEQEQSSENFERWLWEIASTSVSSLSNWKERIEQWLVIVNASKSIRDLVLVTSGGTIAPLECQVVRFIDNFSTGSRGASSAEYFLQHGYGVVFFHRRGSLLPYLRTLKKNLLFTSRENIETQLPTDQDQYLKCLDWFELDTAGTNLSVSKNACDFLLPVVKNYNIHSEHVDSDSSVIHFVSMRLCSTTILAAFFPHTP</sequence>
<comment type="caution">
    <text evidence="1">The sequence shown here is derived from an EMBL/GenBank/DDBJ whole genome shotgun (WGS) entry which is preliminary data.</text>
</comment>
<dbReference type="SUPFAM" id="SSF102645">
    <property type="entry name" value="CoaB-like"/>
    <property type="match status" value="1"/>
</dbReference>
<keyword evidence="2" id="KW-1185">Reference proteome</keyword>
<dbReference type="GO" id="GO:0016874">
    <property type="term" value="F:ligase activity"/>
    <property type="evidence" value="ECO:0007669"/>
    <property type="project" value="UniProtKB-KW"/>
</dbReference>
<dbReference type="EMBL" id="QNGE01000869">
    <property type="protein sequence ID" value="KAA3679038.1"/>
    <property type="molecule type" value="Genomic_DNA"/>
</dbReference>
<dbReference type="GO" id="GO:0015937">
    <property type="term" value="P:coenzyme A biosynthetic process"/>
    <property type="evidence" value="ECO:0007669"/>
    <property type="project" value="UniProtKB-ARBA"/>
</dbReference>
<dbReference type="AlphaFoldDB" id="A0A5J4NV90"/>
<dbReference type="Gene3D" id="3.40.50.10300">
    <property type="entry name" value="CoaB-like"/>
    <property type="match status" value="1"/>
</dbReference>
<protein>
    <submittedName>
        <fullName evidence="1">Phosphopantothenate---cysteine ligase (ATP)</fullName>
    </submittedName>
</protein>
<keyword evidence="1" id="KW-0436">Ligase</keyword>
<reference evidence="1 2" key="1">
    <citation type="journal article" date="2019" name="Gigascience">
        <title>Whole-genome sequence of the oriental lung fluke Paragonimus westermani.</title>
        <authorList>
            <person name="Oey H."/>
            <person name="Zakrzewski M."/>
            <person name="Narain K."/>
            <person name="Devi K.R."/>
            <person name="Agatsuma T."/>
            <person name="Nawaratna S."/>
            <person name="Gobert G.N."/>
            <person name="Jones M.K."/>
            <person name="Ragan M.A."/>
            <person name="McManus D.P."/>
            <person name="Krause L."/>
        </authorList>
    </citation>
    <scope>NUCLEOTIDE SEQUENCE [LARGE SCALE GENOMIC DNA]</scope>
    <source>
        <strain evidence="1 2">IND2009</strain>
    </source>
</reference>
<gene>
    <name evidence="1" type="ORF">DEA37_0011149</name>
</gene>
<evidence type="ECO:0000313" key="2">
    <source>
        <dbReference type="Proteomes" id="UP000324629"/>
    </source>
</evidence>
<evidence type="ECO:0000313" key="1">
    <source>
        <dbReference type="EMBL" id="KAA3679038.1"/>
    </source>
</evidence>
<organism evidence="1 2">
    <name type="scientific">Paragonimus westermani</name>
    <dbReference type="NCBI Taxonomy" id="34504"/>
    <lineage>
        <taxon>Eukaryota</taxon>
        <taxon>Metazoa</taxon>
        <taxon>Spiralia</taxon>
        <taxon>Lophotrochozoa</taxon>
        <taxon>Platyhelminthes</taxon>
        <taxon>Trematoda</taxon>
        <taxon>Digenea</taxon>
        <taxon>Plagiorchiida</taxon>
        <taxon>Troglotremata</taxon>
        <taxon>Troglotrematidae</taxon>
        <taxon>Paragonimus</taxon>
    </lineage>
</organism>